<evidence type="ECO:0000313" key="3">
    <source>
        <dbReference type="Proteomes" id="UP000470302"/>
    </source>
</evidence>
<dbReference type="RefSeq" id="WP_161096626.1">
    <property type="nucleotide sequence ID" value="NZ_WWCW01000025.1"/>
</dbReference>
<dbReference type="EMBL" id="WWCW01000025">
    <property type="protein sequence ID" value="MYM87491.1"/>
    <property type="molecule type" value="Genomic_DNA"/>
</dbReference>
<feature type="chain" id="PRO_5032309671" evidence="1">
    <location>
        <begin position="22"/>
        <end position="134"/>
    </location>
</feature>
<sequence>MKENKYLAAAIAACMIQTVHASEPAQCQTQTAEKTVFEMCMLPGAAFQHDLYTLKADKVLIAALVDDYAESVQLEHKVLDGPTIEFPLSRQGANPVSIVGGCVPESKDQIEVARVCNFRWGKVQIIKDVRFEFK</sequence>
<organism evidence="2 3">
    <name type="scientific">Duganella vulcania</name>
    <dbReference type="NCBI Taxonomy" id="2692166"/>
    <lineage>
        <taxon>Bacteria</taxon>
        <taxon>Pseudomonadati</taxon>
        <taxon>Pseudomonadota</taxon>
        <taxon>Betaproteobacteria</taxon>
        <taxon>Burkholderiales</taxon>
        <taxon>Oxalobacteraceae</taxon>
        <taxon>Telluria group</taxon>
        <taxon>Duganella</taxon>
    </lineage>
</organism>
<evidence type="ECO:0000256" key="1">
    <source>
        <dbReference type="SAM" id="SignalP"/>
    </source>
</evidence>
<accession>A0A845G0W0</accession>
<dbReference type="AlphaFoldDB" id="A0A845G0W0"/>
<name>A0A845G0W0_9BURK</name>
<evidence type="ECO:0000313" key="2">
    <source>
        <dbReference type="EMBL" id="MYM87491.1"/>
    </source>
</evidence>
<feature type="signal peptide" evidence="1">
    <location>
        <begin position="1"/>
        <end position="21"/>
    </location>
</feature>
<comment type="caution">
    <text evidence="2">The sequence shown here is derived from an EMBL/GenBank/DDBJ whole genome shotgun (WGS) entry which is preliminary data.</text>
</comment>
<dbReference type="Proteomes" id="UP000470302">
    <property type="component" value="Unassembled WGS sequence"/>
</dbReference>
<gene>
    <name evidence="2" type="ORF">GTP91_09895</name>
</gene>
<proteinExistence type="predicted"/>
<reference evidence="2 3" key="1">
    <citation type="submission" date="2020-01" db="EMBL/GenBank/DDBJ databases">
        <title>Novel species isolated from a subtropical stream in China.</title>
        <authorList>
            <person name="Lu H."/>
        </authorList>
    </citation>
    <scope>NUCLEOTIDE SEQUENCE [LARGE SCALE GENOMIC DNA]</scope>
    <source>
        <strain evidence="2 3">FT82W</strain>
    </source>
</reference>
<keyword evidence="1" id="KW-0732">Signal</keyword>
<protein>
    <submittedName>
        <fullName evidence="2">Uncharacterized protein</fullName>
    </submittedName>
</protein>